<protein>
    <submittedName>
        <fullName evidence="1">XapX domain-containing protein</fullName>
    </submittedName>
</protein>
<reference evidence="1 2" key="1">
    <citation type="submission" date="2020-08" db="EMBL/GenBank/DDBJ databases">
        <title>Genomic Encyclopedia of Type Strains, Phase IV (KMG-V): Genome sequencing to study the core and pangenomes of soil and plant-associated prokaryotes.</title>
        <authorList>
            <person name="Whitman W."/>
        </authorList>
    </citation>
    <scope>NUCLEOTIDE SEQUENCE [LARGE SCALE GENOMIC DNA]</scope>
    <source>
        <strain evidence="1 2">SEMIA 402</strain>
    </source>
</reference>
<dbReference type="AlphaFoldDB" id="A0A7W6WJ20"/>
<dbReference type="EMBL" id="JACIGM010000029">
    <property type="protein sequence ID" value="MBB4279484.1"/>
    <property type="molecule type" value="Genomic_DNA"/>
</dbReference>
<sequence>MKLYLLSLGSGLLVGVIYSLLNVRSPAPPVIALVGLLGILVGEQIGPLAKTIWGRQPAAMSWLNHIKAHTFGHLPKGDHGSAEIAGHQTPPAKEKI</sequence>
<proteinExistence type="predicted"/>
<dbReference type="Proteomes" id="UP000533641">
    <property type="component" value="Unassembled WGS sequence"/>
</dbReference>
<dbReference type="InterPro" id="IPR020017">
    <property type="entry name" value="XapX_domain"/>
</dbReference>
<gene>
    <name evidence="1" type="ORF">GGE12_007301</name>
</gene>
<dbReference type="NCBIfam" id="TIGR03510">
    <property type="entry name" value="XapX"/>
    <property type="match status" value="1"/>
</dbReference>
<accession>A0A7W6WJ20</accession>
<dbReference type="InterPro" id="IPR009872">
    <property type="entry name" value="DUF1427"/>
</dbReference>
<comment type="caution">
    <text evidence="1">The sequence shown here is derived from an EMBL/GenBank/DDBJ whole genome shotgun (WGS) entry which is preliminary data.</text>
</comment>
<dbReference type="Pfam" id="PF07235">
    <property type="entry name" value="DUF1427"/>
    <property type="match status" value="1"/>
</dbReference>
<evidence type="ECO:0000313" key="2">
    <source>
        <dbReference type="Proteomes" id="UP000533641"/>
    </source>
</evidence>
<name>A0A7W6WJ20_9HYPH</name>
<dbReference type="RefSeq" id="WP_183931038.1">
    <property type="nucleotide sequence ID" value="NZ_JACIGM010000029.1"/>
</dbReference>
<organism evidence="1 2">
    <name type="scientific">Rhizobium mongolense</name>
    <dbReference type="NCBI Taxonomy" id="57676"/>
    <lineage>
        <taxon>Bacteria</taxon>
        <taxon>Pseudomonadati</taxon>
        <taxon>Pseudomonadota</taxon>
        <taxon>Alphaproteobacteria</taxon>
        <taxon>Hyphomicrobiales</taxon>
        <taxon>Rhizobiaceae</taxon>
        <taxon>Rhizobium/Agrobacterium group</taxon>
        <taxon>Rhizobium</taxon>
    </lineage>
</organism>
<evidence type="ECO:0000313" key="1">
    <source>
        <dbReference type="EMBL" id="MBB4279484.1"/>
    </source>
</evidence>